<dbReference type="Pfam" id="PF00082">
    <property type="entry name" value="Peptidase_S8"/>
    <property type="match status" value="1"/>
</dbReference>
<keyword evidence="10" id="KW-1185">Reference proteome</keyword>
<dbReference type="InterPro" id="IPR000209">
    <property type="entry name" value="Peptidase_S8/S53_dom"/>
</dbReference>
<dbReference type="PROSITE" id="PS00138">
    <property type="entry name" value="SUBTILASE_SER"/>
    <property type="match status" value="1"/>
</dbReference>
<dbReference type="EMBL" id="FNZA01000001">
    <property type="protein sequence ID" value="SEI70044.1"/>
    <property type="molecule type" value="Genomic_DNA"/>
</dbReference>
<feature type="active site" description="Charge relay system" evidence="5">
    <location>
        <position position="354"/>
    </location>
</feature>
<feature type="signal peptide" evidence="7">
    <location>
        <begin position="1"/>
        <end position="22"/>
    </location>
</feature>
<protein>
    <submittedName>
        <fullName evidence="9">Serine protease, subtilisin family</fullName>
    </submittedName>
</protein>
<dbReference type="InterPro" id="IPR023828">
    <property type="entry name" value="Peptidase_S8_Ser-AS"/>
</dbReference>
<evidence type="ECO:0000256" key="1">
    <source>
        <dbReference type="ARBA" id="ARBA00011073"/>
    </source>
</evidence>
<evidence type="ECO:0000313" key="10">
    <source>
        <dbReference type="Proteomes" id="UP000199223"/>
    </source>
</evidence>
<feature type="chain" id="PRO_5011777258" evidence="7">
    <location>
        <begin position="23"/>
        <end position="708"/>
    </location>
</feature>
<gene>
    <name evidence="9" type="ORF">SAMN04488058_101381</name>
</gene>
<feature type="active site" description="Charge relay system" evidence="5">
    <location>
        <position position="301"/>
    </location>
</feature>
<evidence type="ECO:0000256" key="6">
    <source>
        <dbReference type="SAM" id="MobiDB-lite"/>
    </source>
</evidence>
<dbReference type="InterPro" id="IPR015500">
    <property type="entry name" value="Peptidase_S8_subtilisin-rel"/>
</dbReference>
<dbReference type="RefSeq" id="WP_092262852.1">
    <property type="nucleotide sequence ID" value="NZ_FNZA01000001.1"/>
</dbReference>
<feature type="region of interest" description="Disordered" evidence="6">
    <location>
        <begin position="676"/>
        <end position="708"/>
    </location>
</feature>
<dbReference type="InterPro" id="IPR050131">
    <property type="entry name" value="Peptidase_S8_subtilisin-like"/>
</dbReference>
<evidence type="ECO:0000313" key="9">
    <source>
        <dbReference type="EMBL" id="SEI70044.1"/>
    </source>
</evidence>
<evidence type="ECO:0000256" key="4">
    <source>
        <dbReference type="ARBA" id="ARBA00022825"/>
    </source>
</evidence>
<keyword evidence="2 5" id="KW-0645">Protease</keyword>
<feature type="active site" description="Charge relay system" evidence="5">
    <location>
        <position position="568"/>
    </location>
</feature>
<evidence type="ECO:0000259" key="8">
    <source>
        <dbReference type="Pfam" id="PF00082"/>
    </source>
</evidence>
<keyword evidence="3 5" id="KW-0378">Hydrolase</keyword>
<keyword evidence="7" id="KW-0732">Signal</keyword>
<dbReference type="FunFam" id="3.40.50.200:FF:000096">
    <property type="entry name" value="Serine protease, subtilase family"/>
    <property type="match status" value="1"/>
</dbReference>
<dbReference type="Gene3D" id="3.40.50.200">
    <property type="entry name" value="Peptidase S8/S53 domain"/>
    <property type="match status" value="1"/>
</dbReference>
<dbReference type="GO" id="GO:0004252">
    <property type="term" value="F:serine-type endopeptidase activity"/>
    <property type="evidence" value="ECO:0007669"/>
    <property type="project" value="UniProtKB-UniRule"/>
</dbReference>
<accession>A0A1H6SW80</accession>
<feature type="compositionally biased region" description="Basic and acidic residues" evidence="6">
    <location>
        <begin position="676"/>
        <end position="689"/>
    </location>
</feature>
<comment type="similarity">
    <text evidence="1 5">Belongs to the peptidase S8 family.</text>
</comment>
<dbReference type="PROSITE" id="PS00137">
    <property type="entry name" value="SUBTILASE_HIS"/>
    <property type="match status" value="1"/>
</dbReference>
<name>A0A1H6SW80_9DEIO</name>
<dbReference type="PROSITE" id="PS51892">
    <property type="entry name" value="SUBTILASE"/>
    <property type="match status" value="1"/>
</dbReference>
<proteinExistence type="inferred from homology"/>
<sequence length="708" mass="73051">MDARRRLALASLALLLAGCGQLSVPDRVRDQTFDLGLERTVQVSQPHVGRWTVAQRPPWLQVSAGSGEGDLDLTVTADRALATPLTASQPQLSGDIVITWASEDGTEEGRATWTVRAEQYRLTGRVLDTARVTGRDVAASSTLQTGRPRQTRGVIVTYRRAAVRDGVTGKGATGERLQAQDAGTEANRAEQTLRALGIPAAARHSLGPRSVLLDTVASDATLSALRADPGVASVTANVVLHALSTAGPETEPGAPALASPVTPGDQYAALQWAYPLLGYRAVWRDMESGGYTRPVTVAVADSGVRFDHPDLAEGLWTPEEGAFDAVTTLNNGDGDGADADPTDPSVPGRTVGSHGTHVAGIIVARWGENGASCEGCSATGVVGASYKAPVKVLPIRVLDAQGNTDVATVVSAVQYAAGLPVTLGGQTFTNPHPAQVINLSLGGDRITPEEAQPMCDAIAEARTRGVLTFAAAGNGAPGATAPFYPAACEAAVAVGSVTLSGGSAPIHAVYSSTYAQVQLSAPGGSSYYAPTYFTGGTLSGTAFPDDILSTGWDYRKDQPNYEVEAGTSQATPQAAALAALLLSKGVTTGAEDTLARMVETSTDLGEPGRDPRFGHGMINAAAALGAPAVSDALGLRLQSERGLTFQPPLDALGRFTAYLGDGGYTVIGGRDRDANGLYGEAHEPRDERSVILGPGAPQVDLGDLKPAP</sequence>
<dbReference type="PANTHER" id="PTHR43806:SF11">
    <property type="entry name" value="CEREVISIN-RELATED"/>
    <property type="match status" value="1"/>
</dbReference>
<reference evidence="10" key="1">
    <citation type="submission" date="2016-10" db="EMBL/GenBank/DDBJ databases">
        <authorList>
            <person name="Varghese N."/>
            <person name="Submissions S."/>
        </authorList>
    </citation>
    <scope>NUCLEOTIDE SEQUENCE [LARGE SCALE GENOMIC DNA]</scope>
    <source>
        <strain evidence="10">CGMCC 1.10218</strain>
    </source>
</reference>
<dbReference type="GO" id="GO:0006508">
    <property type="term" value="P:proteolysis"/>
    <property type="evidence" value="ECO:0007669"/>
    <property type="project" value="UniProtKB-KW"/>
</dbReference>
<dbReference type="SUPFAM" id="SSF52743">
    <property type="entry name" value="Subtilisin-like"/>
    <property type="match status" value="1"/>
</dbReference>
<dbReference type="PANTHER" id="PTHR43806">
    <property type="entry name" value="PEPTIDASE S8"/>
    <property type="match status" value="1"/>
</dbReference>
<evidence type="ECO:0000256" key="2">
    <source>
        <dbReference type="ARBA" id="ARBA00022670"/>
    </source>
</evidence>
<dbReference type="InterPro" id="IPR036852">
    <property type="entry name" value="Peptidase_S8/S53_dom_sf"/>
</dbReference>
<keyword evidence="4 5" id="KW-0720">Serine protease</keyword>
<evidence type="ECO:0000256" key="3">
    <source>
        <dbReference type="ARBA" id="ARBA00022801"/>
    </source>
</evidence>
<organism evidence="9 10">
    <name type="scientific">Deinococcus reticulitermitis</name>
    <dbReference type="NCBI Taxonomy" id="856736"/>
    <lineage>
        <taxon>Bacteria</taxon>
        <taxon>Thermotogati</taxon>
        <taxon>Deinococcota</taxon>
        <taxon>Deinococci</taxon>
        <taxon>Deinococcales</taxon>
        <taxon>Deinococcaceae</taxon>
        <taxon>Deinococcus</taxon>
    </lineage>
</organism>
<evidence type="ECO:0000256" key="7">
    <source>
        <dbReference type="SAM" id="SignalP"/>
    </source>
</evidence>
<feature type="domain" description="Peptidase S8/S53" evidence="8">
    <location>
        <begin position="295"/>
        <end position="616"/>
    </location>
</feature>
<dbReference type="STRING" id="856736.SAMN04488058_101381"/>
<dbReference type="InterPro" id="IPR022398">
    <property type="entry name" value="Peptidase_S8_His-AS"/>
</dbReference>
<dbReference type="OrthoDB" id="9790784at2"/>
<dbReference type="AlphaFoldDB" id="A0A1H6SW80"/>
<dbReference type="Proteomes" id="UP000199223">
    <property type="component" value="Unassembled WGS sequence"/>
</dbReference>
<dbReference type="PROSITE" id="PS51257">
    <property type="entry name" value="PROKAR_LIPOPROTEIN"/>
    <property type="match status" value="1"/>
</dbReference>
<evidence type="ECO:0000256" key="5">
    <source>
        <dbReference type="PROSITE-ProRule" id="PRU01240"/>
    </source>
</evidence>
<dbReference type="PRINTS" id="PR00723">
    <property type="entry name" value="SUBTILISIN"/>
</dbReference>